<name>A0AB35K8P9_9LACT</name>
<dbReference type="GO" id="GO:0051262">
    <property type="term" value="P:protein tetramerization"/>
    <property type="evidence" value="ECO:0007669"/>
    <property type="project" value="InterPro"/>
</dbReference>
<dbReference type="GO" id="GO:0051082">
    <property type="term" value="F:unfolded protein binding"/>
    <property type="evidence" value="ECO:0007669"/>
    <property type="project" value="InterPro"/>
</dbReference>
<dbReference type="InterPro" id="IPR035958">
    <property type="entry name" value="SecB-like_sf"/>
</dbReference>
<dbReference type="PANTHER" id="PTHR36918:SF1">
    <property type="entry name" value="PROTEIN-EXPORT PROTEIN SECB"/>
    <property type="match status" value="1"/>
</dbReference>
<evidence type="ECO:0000313" key="2">
    <source>
        <dbReference type="EMBL" id="MDG5048191.1"/>
    </source>
</evidence>
<dbReference type="Proteomes" id="UP001152820">
    <property type="component" value="Unassembled WGS sequence"/>
</dbReference>
<evidence type="ECO:0000313" key="3">
    <source>
        <dbReference type="Proteomes" id="UP001152820"/>
    </source>
</evidence>
<dbReference type="GO" id="GO:0015031">
    <property type="term" value="P:protein transport"/>
    <property type="evidence" value="ECO:0007669"/>
    <property type="project" value="InterPro"/>
</dbReference>
<evidence type="ECO:0000256" key="1">
    <source>
        <dbReference type="ARBA" id="ARBA00009990"/>
    </source>
</evidence>
<reference evidence="2" key="1">
    <citation type="submission" date="2022-10" db="EMBL/GenBank/DDBJ databases">
        <authorList>
            <person name="Turner M.S."/>
            <person name="Huang W."/>
        </authorList>
    </citation>
    <scope>NUCLEOTIDE SEQUENCE</scope>
    <source>
        <strain evidence="2">593</strain>
    </source>
</reference>
<organism evidence="2 3">
    <name type="scientific">Lactococcus lactis</name>
    <dbReference type="NCBI Taxonomy" id="1358"/>
    <lineage>
        <taxon>Bacteria</taxon>
        <taxon>Bacillati</taxon>
        <taxon>Bacillota</taxon>
        <taxon>Bacilli</taxon>
        <taxon>Lactobacillales</taxon>
        <taxon>Streptococcaceae</taxon>
        <taxon>Lactococcus</taxon>
    </lineage>
</organism>
<comment type="caution">
    <text evidence="2">The sequence shown here is derived from an EMBL/GenBank/DDBJ whole genome shotgun (WGS) entry which is preliminary data.</text>
</comment>
<protein>
    <submittedName>
        <fullName evidence="2">Protein-export chaperone SecB</fullName>
    </submittedName>
</protein>
<reference evidence="2" key="2">
    <citation type="journal article" date="2023" name="Food Microbiol.">
        <title>Evaluation of the fermentation potential of lactic acid bacteria isolated from herbs, fruits and vegetables as starter cultures in nut-based milk alternatives.</title>
        <authorList>
            <person name="Huang W."/>
            <person name="Dong A."/>
            <person name="Pham H.T."/>
            <person name="Zhou C."/>
            <person name="Huo Z."/>
            <person name="Watjen A.P."/>
            <person name="Prakash S."/>
            <person name="Bang-Berthelsen C.H."/>
            <person name="Turner M.S."/>
        </authorList>
    </citation>
    <scope>NUCLEOTIDE SEQUENCE</scope>
    <source>
        <strain evidence="2">593</strain>
    </source>
</reference>
<dbReference type="Pfam" id="PF02556">
    <property type="entry name" value="SecB"/>
    <property type="match status" value="1"/>
</dbReference>
<comment type="similarity">
    <text evidence="1">Belongs to the SecB family.</text>
</comment>
<dbReference type="EMBL" id="JAOWLO010000002">
    <property type="protein sequence ID" value="MDG5048191.1"/>
    <property type="molecule type" value="Genomic_DNA"/>
</dbReference>
<dbReference type="SUPFAM" id="SSF54611">
    <property type="entry name" value="SecB-like"/>
    <property type="match status" value="1"/>
</dbReference>
<dbReference type="InterPro" id="IPR003708">
    <property type="entry name" value="SecB"/>
</dbReference>
<sequence>MATLKFKNYFIDTFSFRENVDFDIESKSLDVDFEPKAEVNIVEDASMALVTLSCNLGDAKKIDCPFTGDVTITGIFEVEFDKNNGDDTKLANDFLSQNTITMLFPYLRSFIADMTLRTNKFPTFILPPVNVVDMIKDKDKVTVRSLKKGL</sequence>
<accession>A0AB35K8P9</accession>
<dbReference type="AlphaFoldDB" id="A0AB35K8P9"/>
<dbReference type="RefSeq" id="WP_225511957.1">
    <property type="nucleotide sequence ID" value="NZ_JAOWLO010000002.1"/>
</dbReference>
<dbReference type="Gene3D" id="3.10.420.10">
    <property type="entry name" value="SecB-like"/>
    <property type="match status" value="1"/>
</dbReference>
<gene>
    <name evidence="2" type="ORF">OGZ38_03365</name>
</gene>
<dbReference type="PANTHER" id="PTHR36918">
    <property type="match status" value="1"/>
</dbReference>
<proteinExistence type="inferred from homology"/>